<name>C6XLL2_HIRBI</name>
<dbReference type="STRING" id="582402.Hbal_0216"/>
<dbReference type="AlphaFoldDB" id="C6XLL2"/>
<evidence type="ECO:0000313" key="2">
    <source>
        <dbReference type="EMBL" id="ACT57918.1"/>
    </source>
</evidence>
<sequence length="52" mass="5884">MKNHTNKMNSVSKNTMRGLPNAPMAMPAQSLERRRERRTSSVLPFAARLATK</sequence>
<proteinExistence type="predicted"/>
<reference evidence="3" key="1">
    <citation type="journal article" date="2011" name="J. Bacteriol.">
        <title>Genome sequences of eight morphologically diverse alphaproteobacteria.</title>
        <authorList>
            <consortium name="US DOE Joint Genome Institute"/>
            <person name="Brown P.J."/>
            <person name="Kysela D.T."/>
            <person name="Buechlein A."/>
            <person name="Hemmerich C."/>
            <person name="Brun Y.V."/>
        </authorList>
    </citation>
    <scope>NUCLEOTIDE SEQUENCE [LARGE SCALE GENOMIC DNA]</scope>
    <source>
        <strain evidence="3">ATCC 49814 / DSM 5838 / IFAM 1418</strain>
    </source>
</reference>
<dbReference type="Proteomes" id="UP000002745">
    <property type="component" value="Chromosome"/>
</dbReference>
<evidence type="ECO:0000256" key="1">
    <source>
        <dbReference type="SAM" id="MobiDB-lite"/>
    </source>
</evidence>
<dbReference type="RefSeq" id="WP_012778076.1">
    <property type="nucleotide sequence ID" value="NC_012982.1"/>
</dbReference>
<protein>
    <submittedName>
        <fullName evidence="2">Uncharacterized protein</fullName>
    </submittedName>
</protein>
<feature type="region of interest" description="Disordered" evidence="1">
    <location>
        <begin position="1"/>
        <end position="52"/>
    </location>
</feature>
<dbReference type="KEGG" id="hba:Hbal_0216"/>
<organism evidence="2 3">
    <name type="scientific">Hirschia baltica (strain ATCC 49814 / DSM 5838 / IFAM 1418)</name>
    <dbReference type="NCBI Taxonomy" id="582402"/>
    <lineage>
        <taxon>Bacteria</taxon>
        <taxon>Pseudomonadati</taxon>
        <taxon>Pseudomonadota</taxon>
        <taxon>Alphaproteobacteria</taxon>
        <taxon>Hyphomonadales</taxon>
        <taxon>Hyphomonadaceae</taxon>
        <taxon>Hirschia</taxon>
    </lineage>
</organism>
<accession>C6XLL2</accession>
<keyword evidence="3" id="KW-1185">Reference proteome</keyword>
<gene>
    <name evidence="2" type="ordered locus">Hbal_0216</name>
</gene>
<feature type="compositionally biased region" description="Polar residues" evidence="1">
    <location>
        <begin position="1"/>
        <end position="15"/>
    </location>
</feature>
<dbReference type="HOGENOM" id="CLU_3080625_0_0_5"/>
<evidence type="ECO:0000313" key="3">
    <source>
        <dbReference type="Proteomes" id="UP000002745"/>
    </source>
</evidence>
<dbReference type="EMBL" id="CP001678">
    <property type="protein sequence ID" value="ACT57918.1"/>
    <property type="molecule type" value="Genomic_DNA"/>
</dbReference>